<accession>A0A2T4AUN3</accession>
<dbReference type="GeneID" id="36626804"/>
<keyword evidence="2" id="KW-1185">Reference proteome</keyword>
<proteinExistence type="predicted"/>
<dbReference type="EMBL" id="KZ679675">
    <property type="protein sequence ID" value="PTB60773.1"/>
    <property type="molecule type" value="Genomic_DNA"/>
</dbReference>
<protein>
    <submittedName>
        <fullName evidence="1">Uncharacterized protein</fullName>
    </submittedName>
</protein>
<name>A0A2T4AUN3_TRIHA</name>
<sequence>MTTGQYHFNMRFTISFHAFTPLIECIRLIIAVTGYGQPGKGAIGSVHLITTPFLGSNPALLQHS</sequence>
<dbReference type="RefSeq" id="XP_024780450.1">
    <property type="nucleotide sequence ID" value="XM_024918235.1"/>
</dbReference>
<organism evidence="1 2">
    <name type="scientific">Trichoderma harzianum CBS 226.95</name>
    <dbReference type="NCBI Taxonomy" id="983964"/>
    <lineage>
        <taxon>Eukaryota</taxon>
        <taxon>Fungi</taxon>
        <taxon>Dikarya</taxon>
        <taxon>Ascomycota</taxon>
        <taxon>Pezizomycotina</taxon>
        <taxon>Sordariomycetes</taxon>
        <taxon>Hypocreomycetidae</taxon>
        <taxon>Hypocreales</taxon>
        <taxon>Hypocreaceae</taxon>
        <taxon>Trichoderma</taxon>
    </lineage>
</organism>
<dbReference type="AlphaFoldDB" id="A0A2T4AUN3"/>
<gene>
    <name evidence="1" type="ORF">M431DRAFT_502934</name>
</gene>
<evidence type="ECO:0000313" key="1">
    <source>
        <dbReference type="EMBL" id="PTB60773.1"/>
    </source>
</evidence>
<reference evidence="1 2" key="1">
    <citation type="submission" date="2016-07" db="EMBL/GenBank/DDBJ databases">
        <title>Multiple horizontal gene transfer events from other fungi enriched the ability of initially mycotrophic Trichoderma (Ascomycota) to feed on dead plant biomass.</title>
        <authorList>
            <consortium name="DOE Joint Genome Institute"/>
            <person name="Aerts A."/>
            <person name="Atanasova L."/>
            <person name="Chenthamara K."/>
            <person name="Zhang J."/>
            <person name="Grujic M."/>
            <person name="Henrissat B."/>
            <person name="Kuo A."/>
            <person name="Salamov A."/>
            <person name="Lipzen A."/>
            <person name="Labutti K."/>
            <person name="Barry K."/>
            <person name="Miao Y."/>
            <person name="Rahimi M.J."/>
            <person name="Shen Q."/>
            <person name="Grigoriev I.V."/>
            <person name="Kubicek C.P."/>
            <person name="Druzhinina I.S."/>
        </authorList>
    </citation>
    <scope>NUCLEOTIDE SEQUENCE [LARGE SCALE GENOMIC DNA]</scope>
    <source>
        <strain evidence="1 2">CBS 226.95</strain>
    </source>
</reference>
<evidence type="ECO:0000313" key="2">
    <source>
        <dbReference type="Proteomes" id="UP000241690"/>
    </source>
</evidence>
<dbReference type="Proteomes" id="UP000241690">
    <property type="component" value="Unassembled WGS sequence"/>
</dbReference>